<dbReference type="PANTHER" id="PTHR47718:SF7">
    <property type="entry name" value="PROTEIN FAR1-RELATED SEQUENCE"/>
    <property type="match status" value="1"/>
</dbReference>
<accession>A0AA36EBJ6</accession>
<dbReference type="PANTHER" id="PTHR47718">
    <property type="entry name" value="OS01G0519700 PROTEIN"/>
    <property type="match status" value="1"/>
</dbReference>
<keyword evidence="3" id="KW-1185">Reference proteome</keyword>
<organism evidence="2 3">
    <name type="scientific">Lactuca saligna</name>
    <name type="common">Willowleaf lettuce</name>
    <dbReference type="NCBI Taxonomy" id="75948"/>
    <lineage>
        <taxon>Eukaryota</taxon>
        <taxon>Viridiplantae</taxon>
        <taxon>Streptophyta</taxon>
        <taxon>Embryophyta</taxon>
        <taxon>Tracheophyta</taxon>
        <taxon>Spermatophyta</taxon>
        <taxon>Magnoliopsida</taxon>
        <taxon>eudicotyledons</taxon>
        <taxon>Gunneridae</taxon>
        <taxon>Pentapetalae</taxon>
        <taxon>asterids</taxon>
        <taxon>campanulids</taxon>
        <taxon>Asterales</taxon>
        <taxon>Asteraceae</taxon>
        <taxon>Cichorioideae</taxon>
        <taxon>Cichorieae</taxon>
        <taxon>Lactucinae</taxon>
        <taxon>Lactuca</taxon>
    </lineage>
</organism>
<dbReference type="EMBL" id="OX465082">
    <property type="protein sequence ID" value="CAI9290366.1"/>
    <property type="molecule type" value="Genomic_DNA"/>
</dbReference>
<evidence type="ECO:0000313" key="2">
    <source>
        <dbReference type="EMBL" id="CAI9290366.1"/>
    </source>
</evidence>
<sequence>MDFENPVANQSFVTHTIEDIDANVSLESTFESEKVNDDIVNLAYDEDEAKDLSIMGKVFSTPKDAYTFYNQYAFLHGFGIGVHWSFKNKTTNEPYQKSYVCNKQCFKSLKGNSLCGVAKKRRRNLRTGCKAMLRISKGKDSEWFVDVFNDTHNHNLSTTPTKVMKHRSHGKIHRSMACKSLMVELGQSGLRPYQIKKVVNTMKTPYDTNVTSKQCDDVLSEQQKQYKGKEFYGLIKHFQDKALIDSNQYFVMDLFDEGSPKNVF</sequence>
<evidence type="ECO:0000259" key="1">
    <source>
        <dbReference type="Pfam" id="PF03101"/>
    </source>
</evidence>
<gene>
    <name evidence="2" type="ORF">LSALG_LOCUS29558</name>
</gene>
<feature type="domain" description="FAR1" evidence="1">
    <location>
        <begin position="67"/>
        <end position="157"/>
    </location>
</feature>
<dbReference type="Proteomes" id="UP001177003">
    <property type="component" value="Chromosome 6"/>
</dbReference>
<evidence type="ECO:0000313" key="3">
    <source>
        <dbReference type="Proteomes" id="UP001177003"/>
    </source>
</evidence>
<dbReference type="InterPro" id="IPR004330">
    <property type="entry name" value="FAR1_DNA_bnd_dom"/>
</dbReference>
<proteinExistence type="predicted"/>
<reference evidence="2" key="1">
    <citation type="submission" date="2023-04" db="EMBL/GenBank/DDBJ databases">
        <authorList>
            <person name="Vijverberg K."/>
            <person name="Xiong W."/>
            <person name="Schranz E."/>
        </authorList>
    </citation>
    <scope>NUCLEOTIDE SEQUENCE</scope>
</reference>
<dbReference type="AlphaFoldDB" id="A0AA36EBJ6"/>
<dbReference type="Pfam" id="PF03101">
    <property type="entry name" value="FAR1"/>
    <property type="match status" value="1"/>
</dbReference>
<protein>
    <recommendedName>
        <fullName evidence="1">FAR1 domain-containing protein</fullName>
    </recommendedName>
</protein>
<name>A0AA36EBJ6_LACSI</name>